<evidence type="ECO:0000259" key="1">
    <source>
        <dbReference type="Pfam" id="PF04480"/>
    </source>
</evidence>
<accession>A0ABN1M2M5</accession>
<evidence type="ECO:0000313" key="2">
    <source>
        <dbReference type="EMBL" id="GAA0863493.1"/>
    </source>
</evidence>
<dbReference type="InterPro" id="IPR011335">
    <property type="entry name" value="Restrct_endonuc-II-like"/>
</dbReference>
<evidence type="ECO:0000313" key="3">
    <source>
        <dbReference type="Proteomes" id="UP001500738"/>
    </source>
</evidence>
<dbReference type="InterPro" id="IPR007569">
    <property type="entry name" value="DUF559"/>
</dbReference>
<dbReference type="PANTHER" id="PTHR38590:SF1">
    <property type="entry name" value="BLL0828 PROTEIN"/>
    <property type="match status" value="1"/>
</dbReference>
<proteinExistence type="predicted"/>
<dbReference type="EMBL" id="BAAAFE010000007">
    <property type="protein sequence ID" value="GAA0863493.1"/>
    <property type="molecule type" value="Genomic_DNA"/>
</dbReference>
<protein>
    <submittedName>
        <fullName evidence="2">DUF559 domain-containing protein</fullName>
    </submittedName>
</protein>
<name>A0ABN1M2M5_9SPHN</name>
<dbReference type="SUPFAM" id="SSF52980">
    <property type="entry name" value="Restriction endonuclease-like"/>
    <property type="match status" value="1"/>
</dbReference>
<dbReference type="Proteomes" id="UP001500738">
    <property type="component" value="Unassembled WGS sequence"/>
</dbReference>
<keyword evidence="3" id="KW-1185">Reference proteome</keyword>
<organism evidence="2 3">
    <name type="scientific">Sphingopyxis soli</name>
    <dbReference type="NCBI Taxonomy" id="592051"/>
    <lineage>
        <taxon>Bacteria</taxon>
        <taxon>Pseudomonadati</taxon>
        <taxon>Pseudomonadota</taxon>
        <taxon>Alphaproteobacteria</taxon>
        <taxon>Sphingomonadales</taxon>
        <taxon>Sphingomonadaceae</taxon>
        <taxon>Sphingopyxis</taxon>
    </lineage>
</organism>
<sequence>MWRALREAFPHAKFRRQQALGPFFADFASHAARLVIEVDGRQHGEAVAYDEARTRFIEGEGYRVIRFWNDDVMTNIEGVLMLVETALTPSPSQG</sequence>
<dbReference type="PANTHER" id="PTHR38590">
    <property type="entry name" value="BLL0828 PROTEIN"/>
    <property type="match status" value="1"/>
</dbReference>
<comment type="caution">
    <text evidence="2">The sequence shown here is derived from an EMBL/GenBank/DDBJ whole genome shotgun (WGS) entry which is preliminary data.</text>
</comment>
<dbReference type="Gene3D" id="3.40.960.10">
    <property type="entry name" value="VSR Endonuclease"/>
    <property type="match status" value="1"/>
</dbReference>
<feature type="domain" description="DUF559" evidence="1">
    <location>
        <begin position="1"/>
        <end position="86"/>
    </location>
</feature>
<gene>
    <name evidence="2" type="ORF">GCM10009115_14240</name>
</gene>
<dbReference type="CDD" id="cd01038">
    <property type="entry name" value="Endonuclease_DUF559"/>
    <property type="match status" value="1"/>
</dbReference>
<reference evidence="2 3" key="1">
    <citation type="journal article" date="2019" name="Int. J. Syst. Evol. Microbiol.">
        <title>The Global Catalogue of Microorganisms (GCM) 10K type strain sequencing project: providing services to taxonomists for standard genome sequencing and annotation.</title>
        <authorList>
            <consortium name="The Broad Institute Genomics Platform"/>
            <consortium name="The Broad Institute Genome Sequencing Center for Infectious Disease"/>
            <person name="Wu L."/>
            <person name="Ma J."/>
        </authorList>
    </citation>
    <scope>NUCLEOTIDE SEQUENCE [LARGE SCALE GENOMIC DNA]</scope>
    <source>
        <strain evidence="2 3">JCM 15910</strain>
    </source>
</reference>
<dbReference type="Pfam" id="PF04480">
    <property type="entry name" value="DUF559"/>
    <property type="match status" value="1"/>
</dbReference>
<dbReference type="InterPro" id="IPR047216">
    <property type="entry name" value="Endonuclease_DUF559_bact"/>
</dbReference>